<feature type="non-terminal residue" evidence="2">
    <location>
        <position position="1"/>
    </location>
</feature>
<gene>
    <name evidence="2" type="ORF">RHS03_01149</name>
</gene>
<proteinExistence type="predicted"/>
<sequence>MLYQVDKPATPSAETPLSSWLREAIPGHFATKPPETQSSDSSQTPENSLELTGLKCSLSTNEITVSVSFKVLEHLGLASSGRFCRGARNQVPRRVFACRLCPTDHDHESWFGSPTRGPDSLSGALGPPSLLRSREDLPAHTDLGLVADTDE</sequence>
<accession>A0A8H7I0G6</accession>
<dbReference type="AlphaFoldDB" id="A0A8H7I0G6"/>
<name>A0A8H7I0G6_9AGAM</name>
<protein>
    <submittedName>
        <fullName evidence="2">Uncharacterized protein</fullName>
    </submittedName>
</protein>
<reference evidence="2" key="1">
    <citation type="submission" date="2020-09" db="EMBL/GenBank/DDBJ databases">
        <title>Comparative genome analyses of four rice-infecting Rhizoctonia solani isolates reveal extensive enrichment of homogalacturonan modification genes.</title>
        <authorList>
            <person name="Lee D.-Y."/>
            <person name="Jeon J."/>
            <person name="Kim K.-T."/>
            <person name="Cheong K."/>
            <person name="Song H."/>
            <person name="Choi G."/>
            <person name="Ko J."/>
            <person name="Opiyo S.O."/>
            <person name="Zuo S."/>
            <person name="Madhav S."/>
            <person name="Lee Y.-H."/>
            <person name="Wang G.-L."/>
        </authorList>
    </citation>
    <scope>NUCLEOTIDE SEQUENCE</scope>
    <source>
        <strain evidence="2">AG1-IA WGL</strain>
    </source>
</reference>
<dbReference type="EMBL" id="JACYCD010000044">
    <property type="protein sequence ID" value="KAF8712144.1"/>
    <property type="molecule type" value="Genomic_DNA"/>
</dbReference>
<feature type="region of interest" description="Disordered" evidence="1">
    <location>
        <begin position="1"/>
        <end position="50"/>
    </location>
</feature>
<evidence type="ECO:0000313" key="2">
    <source>
        <dbReference type="EMBL" id="KAF8712144.1"/>
    </source>
</evidence>
<feature type="compositionally biased region" description="Polar residues" evidence="1">
    <location>
        <begin position="34"/>
        <end position="50"/>
    </location>
</feature>
<dbReference type="Proteomes" id="UP000602905">
    <property type="component" value="Unassembled WGS sequence"/>
</dbReference>
<feature type="region of interest" description="Disordered" evidence="1">
    <location>
        <begin position="111"/>
        <end position="151"/>
    </location>
</feature>
<organism evidence="2 3">
    <name type="scientific">Rhizoctonia solani</name>
    <dbReference type="NCBI Taxonomy" id="456999"/>
    <lineage>
        <taxon>Eukaryota</taxon>
        <taxon>Fungi</taxon>
        <taxon>Dikarya</taxon>
        <taxon>Basidiomycota</taxon>
        <taxon>Agaricomycotina</taxon>
        <taxon>Agaricomycetes</taxon>
        <taxon>Cantharellales</taxon>
        <taxon>Ceratobasidiaceae</taxon>
        <taxon>Rhizoctonia</taxon>
    </lineage>
</organism>
<comment type="caution">
    <text evidence="2">The sequence shown here is derived from an EMBL/GenBank/DDBJ whole genome shotgun (WGS) entry which is preliminary data.</text>
</comment>
<evidence type="ECO:0000313" key="3">
    <source>
        <dbReference type="Proteomes" id="UP000602905"/>
    </source>
</evidence>
<evidence type="ECO:0000256" key="1">
    <source>
        <dbReference type="SAM" id="MobiDB-lite"/>
    </source>
</evidence>
<feature type="compositionally biased region" description="Low complexity" evidence="1">
    <location>
        <begin position="117"/>
        <end position="131"/>
    </location>
</feature>